<sequence>MYIFTFTGPMGAGKTLAMSLEAKKYQQKTGCALYSNYGLKGSKPFKSFQDFLKIADEPSSILCLDECHLDIDSRNSLSNASKYFSHLAFFLRKMRCTLMLTTPLFSNVDSRFRDVTYIYVPVSKDREYFYYPIIDWQEEKLLRTLKIKQEKAFELAGSLYETFAMVTPLEYPSNKQEFELLLAELKDKTNRYNLKLKLLKELKKMKQVS</sequence>
<name>A0AAX2CPG3_9BACI</name>
<keyword evidence="1" id="KW-0175">Coiled coil</keyword>
<dbReference type="RefSeq" id="WP_087099862.1">
    <property type="nucleotide sequence ID" value="NZ_CP066193.1"/>
</dbReference>
<dbReference type="SUPFAM" id="SSF52540">
    <property type="entry name" value="P-loop containing nucleoside triphosphate hydrolases"/>
    <property type="match status" value="1"/>
</dbReference>
<dbReference type="AlphaFoldDB" id="A0AAX2CPG3"/>
<evidence type="ECO:0008006" key="4">
    <source>
        <dbReference type="Google" id="ProtNLM"/>
    </source>
</evidence>
<protein>
    <recommendedName>
        <fullName evidence="4">Zona occludens toxin N-terminal domain-containing protein</fullName>
    </recommendedName>
</protein>
<comment type="caution">
    <text evidence="2">The sequence shown here is derived from an EMBL/GenBank/DDBJ whole genome shotgun (WGS) entry which is preliminary data.</text>
</comment>
<evidence type="ECO:0000313" key="3">
    <source>
        <dbReference type="Proteomes" id="UP000242164"/>
    </source>
</evidence>
<reference evidence="2 3" key="1">
    <citation type="submission" date="2016-08" db="EMBL/GenBank/DDBJ databases">
        <authorList>
            <person name="Loux V."/>
            <person name="Rue O."/>
        </authorList>
    </citation>
    <scope>NUCLEOTIDE SEQUENCE [LARGE SCALE GENOMIC DNA]</scope>
    <source>
        <strain evidence="2 3">AFSSA_08CEB44bac</strain>
    </source>
</reference>
<organism evidence="2 3">
    <name type="scientific">Bacillus cytotoxicus</name>
    <dbReference type="NCBI Taxonomy" id="580165"/>
    <lineage>
        <taxon>Bacteria</taxon>
        <taxon>Bacillati</taxon>
        <taxon>Bacillota</taxon>
        <taxon>Bacilli</taxon>
        <taxon>Bacillales</taxon>
        <taxon>Bacillaceae</taxon>
        <taxon>Bacillus</taxon>
        <taxon>Bacillus cereus group</taxon>
    </lineage>
</organism>
<proteinExistence type="predicted"/>
<dbReference type="EMBL" id="FMIK01000072">
    <property type="protein sequence ID" value="SCM08616.1"/>
    <property type="molecule type" value="Genomic_DNA"/>
</dbReference>
<dbReference type="Gene3D" id="3.40.50.300">
    <property type="entry name" value="P-loop containing nucleotide triphosphate hydrolases"/>
    <property type="match status" value="1"/>
</dbReference>
<gene>
    <name evidence="2" type="ORF">BCB44BAC_04645</name>
</gene>
<feature type="coiled-coil region" evidence="1">
    <location>
        <begin position="175"/>
        <end position="202"/>
    </location>
</feature>
<dbReference type="InterPro" id="IPR027417">
    <property type="entry name" value="P-loop_NTPase"/>
</dbReference>
<dbReference type="Proteomes" id="UP000242164">
    <property type="component" value="Unassembled WGS sequence"/>
</dbReference>
<evidence type="ECO:0000256" key="1">
    <source>
        <dbReference type="SAM" id="Coils"/>
    </source>
</evidence>
<evidence type="ECO:0000313" key="2">
    <source>
        <dbReference type="EMBL" id="SCM08616.1"/>
    </source>
</evidence>
<accession>A0AAX2CPG3</accession>